<keyword evidence="2" id="KW-0560">Oxidoreductase</keyword>
<evidence type="ECO:0000256" key="1">
    <source>
        <dbReference type="ARBA" id="ARBA00006056"/>
    </source>
</evidence>
<dbReference type="STRING" id="278856.A0A212FNJ9"/>
<dbReference type="AlphaFoldDB" id="A0A212FNJ9"/>
<dbReference type="Gene3D" id="1.10.1530.10">
    <property type="match status" value="1"/>
</dbReference>
<dbReference type="GO" id="GO:0016491">
    <property type="term" value="F:oxidoreductase activity"/>
    <property type="evidence" value="ECO:0007669"/>
    <property type="project" value="UniProtKB-KW"/>
</dbReference>
<dbReference type="KEGG" id="dpl:KGM_214357"/>
<dbReference type="InterPro" id="IPR043144">
    <property type="entry name" value="Mal/L-sulf/L-lact_DH-like_ah"/>
</dbReference>
<dbReference type="PANTHER" id="PTHR11091">
    <property type="entry name" value="OXIDOREDUCTASE-RELATED"/>
    <property type="match status" value="1"/>
</dbReference>
<dbReference type="Gene3D" id="3.30.1370.60">
    <property type="entry name" value="Hypothetical oxidoreductase yiak, domain 2"/>
    <property type="match status" value="1"/>
</dbReference>
<sequence>MPEVKIEEAKRFMVEALRAAGAPLKEAEAHSELLLHADIVGHYSHGMNRLELYLNDMKSGVCDANAKQVILKETAATAWVDGCRALGATVGNFCMSLAIKKAKECGVGIVAVKNCNHYGMAGYWALRAEKEGLIGMSFTNSSPVMVPTRAKKSALGTNPIAFAAPASGGDSLVVDMASTTAAMGKIEMQIRKGDPIPEGWALGADGKTTRDPQEAFNTGHLLPLGGFEATSGYKGYALSAMVEVLCSGLSGSNAAYNVPPWTHTQTKSPNLGQCFVALDPSCFAPGFGDRLGHCLNHWRGMEPMDPASPVLAPGDKEKINASTTYERGTIVYPQQQIDSYGTVAERMGIRAMEILNS</sequence>
<evidence type="ECO:0000313" key="4">
    <source>
        <dbReference type="Proteomes" id="UP000007151"/>
    </source>
</evidence>
<gene>
    <name evidence="3" type="ORF">KGM_214357</name>
</gene>
<dbReference type="InterPro" id="IPR043143">
    <property type="entry name" value="Mal/L-sulf/L-lact_DH-like_NADP"/>
</dbReference>
<dbReference type="EMBL" id="AGBW02005277">
    <property type="protein sequence ID" value="OWR55321.1"/>
    <property type="molecule type" value="Genomic_DNA"/>
</dbReference>
<dbReference type="SUPFAM" id="SSF89733">
    <property type="entry name" value="L-sulfolactate dehydrogenase-like"/>
    <property type="match status" value="1"/>
</dbReference>
<accession>A0A212FNJ9</accession>
<evidence type="ECO:0000313" key="3">
    <source>
        <dbReference type="EMBL" id="OWR55321.1"/>
    </source>
</evidence>
<proteinExistence type="inferred from homology"/>
<dbReference type="PANTHER" id="PTHR11091:SF0">
    <property type="entry name" value="MALATE DEHYDROGENASE"/>
    <property type="match status" value="1"/>
</dbReference>
<dbReference type="InterPro" id="IPR003767">
    <property type="entry name" value="Malate/L-lactate_DH-like"/>
</dbReference>
<keyword evidence="4" id="KW-1185">Reference proteome</keyword>
<comment type="caution">
    <text evidence="3">The sequence shown here is derived from an EMBL/GenBank/DDBJ whole genome shotgun (WGS) entry which is preliminary data.</text>
</comment>
<protein>
    <submittedName>
        <fullName evidence="3">Malate dehydrogenase</fullName>
    </submittedName>
</protein>
<dbReference type="Pfam" id="PF02615">
    <property type="entry name" value="Ldh_2"/>
    <property type="match status" value="1"/>
</dbReference>
<dbReference type="Proteomes" id="UP000007151">
    <property type="component" value="Unassembled WGS sequence"/>
</dbReference>
<comment type="similarity">
    <text evidence="1">Belongs to the LDH2/MDH2 oxidoreductase family.</text>
</comment>
<organism evidence="3 4">
    <name type="scientific">Danaus plexippus plexippus</name>
    <dbReference type="NCBI Taxonomy" id="278856"/>
    <lineage>
        <taxon>Eukaryota</taxon>
        <taxon>Metazoa</taxon>
        <taxon>Ecdysozoa</taxon>
        <taxon>Arthropoda</taxon>
        <taxon>Hexapoda</taxon>
        <taxon>Insecta</taxon>
        <taxon>Pterygota</taxon>
        <taxon>Neoptera</taxon>
        <taxon>Endopterygota</taxon>
        <taxon>Lepidoptera</taxon>
        <taxon>Glossata</taxon>
        <taxon>Ditrysia</taxon>
        <taxon>Papilionoidea</taxon>
        <taxon>Nymphalidae</taxon>
        <taxon>Danainae</taxon>
        <taxon>Danaini</taxon>
        <taxon>Danaina</taxon>
        <taxon>Danaus</taxon>
        <taxon>Danaus</taxon>
    </lineage>
</organism>
<dbReference type="eggNOG" id="ENOG502QRW5">
    <property type="taxonomic scope" value="Eukaryota"/>
</dbReference>
<reference evidence="3 4" key="1">
    <citation type="journal article" date="2011" name="Cell">
        <title>The monarch butterfly genome yields insights into long-distance migration.</title>
        <authorList>
            <person name="Zhan S."/>
            <person name="Merlin C."/>
            <person name="Boore J.L."/>
            <person name="Reppert S.M."/>
        </authorList>
    </citation>
    <scope>NUCLEOTIDE SEQUENCE [LARGE SCALE GENOMIC DNA]</scope>
    <source>
        <strain evidence="3">F-2</strain>
    </source>
</reference>
<name>A0A212FNJ9_DANPL</name>
<dbReference type="InterPro" id="IPR036111">
    <property type="entry name" value="Mal/L-sulfo/L-lacto_DH-like_sf"/>
</dbReference>
<evidence type="ECO:0000256" key="2">
    <source>
        <dbReference type="ARBA" id="ARBA00023002"/>
    </source>
</evidence>